<sequence length="365" mass="38950">MALDYSADLLDIMRQDPLKLALTPSAVREFRIAKSFSDNKAPVTSLDYDLSGKHCITTSTDESLRVYDSMRGVREQVLYSKKYGCNLAQFTSQPGYVTYASTKINDTIRYLSFETNQYVRYFVGHSGLVTSLQRTPGSSGLMSAAMDGTVCLWDLEVVNPTSMVKVGGKDGGVAAAYDPSGMVVAVSVGSTEVRLYDVREITRAPFLSWSIANTLVPEGPLVAGIKFVPPLGDFLILAMTDGTSRIWSSHTGEHVATLANTVSAHSGKDNASAAIAKMSDAHLGHNLTVTPDGKTVLAGRHNGSVAYWDISHIAEAMSSGSAGHQDIAPGGTLNGRHNGPVSVCAFNPLVMECITASTSMALWSL</sequence>
<accession>A0ACC1I333</accession>
<organism evidence="1 2">
    <name type="scientific">Kickxella alabastrina</name>
    <dbReference type="NCBI Taxonomy" id="61397"/>
    <lineage>
        <taxon>Eukaryota</taxon>
        <taxon>Fungi</taxon>
        <taxon>Fungi incertae sedis</taxon>
        <taxon>Zoopagomycota</taxon>
        <taxon>Kickxellomycotina</taxon>
        <taxon>Kickxellomycetes</taxon>
        <taxon>Kickxellales</taxon>
        <taxon>Kickxellaceae</taxon>
        <taxon>Kickxella</taxon>
    </lineage>
</organism>
<name>A0ACC1I333_9FUNG</name>
<evidence type="ECO:0000313" key="2">
    <source>
        <dbReference type="Proteomes" id="UP001150581"/>
    </source>
</evidence>
<gene>
    <name evidence="1" type="ORF">LPJ66_009756</name>
</gene>
<keyword evidence="2" id="KW-1185">Reference proteome</keyword>
<protein>
    <submittedName>
        <fullName evidence="1">Uncharacterized protein</fullName>
    </submittedName>
</protein>
<comment type="caution">
    <text evidence="1">The sequence shown here is derived from an EMBL/GenBank/DDBJ whole genome shotgun (WGS) entry which is preliminary data.</text>
</comment>
<dbReference type="Proteomes" id="UP001150581">
    <property type="component" value="Unassembled WGS sequence"/>
</dbReference>
<reference evidence="1" key="1">
    <citation type="submission" date="2022-07" db="EMBL/GenBank/DDBJ databases">
        <title>Phylogenomic reconstructions and comparative analyses of Kickxellomycotina fungi.</title>
        <authorList>
            <person name="Reynolds N.K."/>
            <person name="Stajich J.E."/>
            <person name="Barry K."/>
            <person name="Grigoriev I.V."/>
            <person name="Crous P."/>
            <person name="Smith M.E."/>
        </authorList>
    </citation>
    <scope>NUCLEOTIDE SEQUENCE</scope>
    <source>
        <strain evidence="1">Benny 63K</strain>
    </source>
</reference>
<evidence type="ECO:0000313" key="1">
    <source>
        <dbReference type="EMBL" id="KAJ1886180.1"/>
    </source>
</evidence>
<dbReference type="EMBL" id="JANBPG010002326">
    <property type="protein sequence ID" value="KAJ1886180.1"/>
    <property type="molecule type" value="Genomic_DNA"/>
</dbReference>
<proteinExistence type="predicted"/>